<feature type="domain" description="BRCT" evidence="29">
    <location>
        <begin position="1639"/>
        <end position="1736"/>
    </location>
</feature>
<evidence type="ECO:0000256" key="27">
    <source>
        <dbReference type="SAM" id="MobiDB-lite"/>
    </source>
</evidence>
<evidence type="ECO:0000256" key="11">
    <source>
        <dbReference type="ARBA" id="ARBA00022832"/>
    </source>
</evidence>
<feature type="domain" description="RING-type" evidence="28">
    <location>
        <begin position="19"/>
        <end position="59"/>
    </location>
</feature>
<evidence type="ECO:0000256" key="13">
    <source>
        <dbReference type="ARBA" id="ARBA00022843"/>
    </source>
</evidence>
<dbReference type="GO" id="GO:0008270">
    <property type="term" value="F:zinc ion binding"/>
    <property type="evidence" value="ECO:0007669"/>
    <property type="project" value="UniProtKB-KW"/>
</dbReference>
<accession>A0A7E6F5S0</accession>
<feature type="compositionally biased region" description="Polar residues" evidence="27">
    <location>
        <begin position="451"/>
        <end position="460"/>
    </location>
</feature>
<evidence type="ECO:0000313" key="31">
    <source>
        <dbReference type="RefSeq" id="XP_036362302.1"/>
    </source>
</evidence>
<dbReference type="GO" id="GO:0045944">
    <property type="term" value="P:positive regulation of transcription by RNA polymerase II"/>
    <property type="evidence" value="ECO:0007669"/>
    <property type="project" value="TreeGrafter"/>
</dbReference>
<dbReference type="PANTHER" id="PTHR13763:SF0">
    <property type="entry name" value="BREAST CANCER TYPE 1 SUSCEPTIBILITY PROTEIN"/>
    <property type="match status" value="1"/>
</dbReference>
<evidence type="ECO:0000256" key="16">
    <source>
        <dbReference type="ARBA" id="ARBA00023098"/>
    </source>
</evidence>
<keyword evidence="23" id="KW-0539">Nucleus</keyword>
<evidence type="ECO:0000256" key="5">
    <source>
        <dbReference type="ARBA" id="ARBA00022516"/>
    </source>
</evidence>
<feature type="region of interest" description="Disordered" evidence="27">
    <location>
        <begin position="1288"/>
        <end position="1327"/>
    </location>
</feature>
<dbReference type="InterPro" id="IPR001841">
    <property type="entry name" value="Znf_RING"/>
</dbReference>
<keyword evidence="5" id="KW-0444">Lipid biosynthesis</keyword>
<feature type="region of interest" description="Disordered" evidence="27">
    <location>
        <begin position="1588"/>
        <end position="1613"/>
    </location>
</feature>
<dbReference type="SMART" id="SM00292">
    <property type="entry name" value="BRCT"/>
    <property type="match status" value="2"/>
</dbReference>
<feature type="compositionally biased region" description="Basic and acidic residues" evidence="27">
    <location>
        <begin position="1288"/>
        <end position="1298"/>
    </location>
</feature>
<evidence type="ECO:0000256" key="25">
    <source>
        <dbReference type="ARBA" id="ARBA00031556"/>
    </source>
</evidence>
<keyword evidence="6" id="KW-0597">Phosphoprotein</keyword>
<evidence type="ECO:0000256" key="24">
    <source>
        <dbReference type="ARBA" id="ARBA00023306"/>
    </source>
</evidence>
<gene>
    <name evidence="31" type="primary">LOC115216805</name>
</gene>
<dbReference type="InterPro" id="IPR001357">
    <property type="entry name" value="BRCT_dom"/>
</dbReference>
<dbReference type="GO" id="GO:0003677">
    <property type="term" value="F:DNA binding"/>
    <property type="evidence" value="ECO:0007669"/>
    <property type="project" value="UniProtKB-KW"/>
</dbReference>
<evidence type="ECO:0000256" key="26">
    <source>
        <dbReference type="PROSITE-ProRule" id="PRU00175"/>
    </source>
</evidence>
<feature type="region of interest" description="Disordered" evidence="27">
    <location>
        <begin position="860"/>
        <end position="879"/>
    </location>
</feature>
<feature type="compositionally biased region" description="Polar residues" evidence="27">
    <location>
        <begin position="1377"/>
        <end position="1394"/>
    </location>
</feature>
<dbReference type="PROSITE" id="PS00518">
    <property type="entry name" value="ZF_RING_1"/>
    <property type="match status" value="1"/>
</dbReference>
<evidence type="ECO:0000256" key="12">
    <source>
        <dbReference type="ARBA" id="ARBA00022833"/>
    </source>
</evidence>
<keyword evidence="14" id="KW-0007">Acetylation</keyword>
<evidence type="ECO:0000256" key="23">
    <source>
        <dbReference type="ARBA" id="ARBA00023242"/>
    </source>
</evidence>
<evidence type="ECO:0000256" key="17">
    <source>
        <dbReference type="ARBA" id="ARBA00023125"/>
    </source>
</evidence>
<evidence type="ECO:0000256" key="7">
    <source>
        <dbReference type="ARBA" id="ARBA00022723"/>
    </source>
</evidence>
<dbReference type="InterPro" id="IPR013083">
    <property type="entry name" value="Znf_RING/FYVE/PHD"/>
</dbReference>
<feature type="domain" description="BRCT" evidence="29">
    <location>
        <begin position="1755"/>
        <end position="1853"/>
    </location>
</feature>
<proteinExistence type="predicted"/>
<sequence>MSQQKIQKILNSMKKNMDCPICLDLMTNPVSTTCNHHFCKFCINEFIHKKRKVPCPMCNVALTKRSFQENGKLKNIIEKLKNLMSAVAKDTHTLTKCREDTSLPNRSLVVKKGIKRKVHFNHKSEVRDVTKIENTQLNGEKLAKVKGHELYKSLKNYSRENDIHKNRKRILEWLQQLPLFFNDWNEDNFAVENSNCKEFQPADNNMKRMPTQCISNFPLKENVCAHYDLISVSEPYSIHSEVVNSDCIYSKKCLRKEQNTFLSATASKSIRDVTKRTLNPKKQSTSYERLQQQILKSIEKFKKFRAKRERNVSSSVNITPKNYVIDLTSLKSVPLQHAYTTDAFSKKRKSNKILGTEKFLMNLSEDKSKNQENKSKVWEDSKLPYIESIQTTSKQNLYKMKKKDEKKDGTDGLKSCSGIKECEPADLEIQSEDVSKPSSFLHASDRKDSGSDLSPSNRLASETSCCSSIKSASQFKDDSLMSSAVDMLISDKLDKVNDSTFHKDTDKYSKPLHNSMKELTETGNSSIVDDSILPCNLSNLSASNKQISTEEVYNDAAKEIISSKQALKMPNKTSKSQAVSNDSKSPSNFLLIPDFKLVDYTLTQSSVMSEDNIKLNSCIGQPQIKESISSQDLERNNEKQLNTGKNIEDDSVSLPSNHSLCVRETCKENVGDISQNMLLEGTFHDKIIRQFNCKSDENLKNSNSLSTDSSPLFSSNSKVDNKEIYENPESLQDVVLMYDKELTPPLIMNSSQDKNCKIIVSEFDPEAKSTIPKTISEKTSDLESQGSLPSMQPCKIESIECQPSSCSEIPCSVDVENNYVNILPELQKLYQNETPKAERKETPEENVVFNNESCSKNLPVQSKYQKDIPQKDQSTTTPKTMMFTTDCSTLDSQIVKPTRASKRKCFSLDGRSLKSVVSDKVFSCQSEIYSSSKKDNLVDSFRSKAKSKGNCIFLGSSSSQPVEEKEKQILENLSDHVISLQGKSSPLKVQKCPRKRRKSNEENYFEIKCDDLKNSASIGNQSQERVIPNEITEEKSVDSSNVRDSYNDSLTQAPSCDRESLEFLTDKTISPMPLSPTPSSITTDVVSEPIVTSWTHGAVPLDSDGMNNLKRNTSTESKEIQIFQDIDIENSNPLLPVDNGIEIEQSGRIQNFSLNLENSNSVANISQESQEPKAKQTLITVRKDSTKIHSEMSQTTANEPKEGISTIKFQHIDTLKTSHSIEMESQGNLSGVQKEGGLQVETIKHGNTAVDISSQLDVPNDVNLSFQMNASQDPCDSSNTTEVTRRIKLSNEKTELQKDTNSFDNERTQSSKQANANKISSTQEECISDSEKIDDLDLFRKDKEKFEGIDNEIGTDKRSKRLVISESEAEQSDEGESLNTSNKNTRGSENVGSQTEKYTTQFCTYLENDLVEMKRQIALLEAKLGMDDSTINEDTDCRDELKLTPCPEAEIPTPDGNLIKTMDCDNKYMRLSSDEDVIPDSFPEEPTTDVEKCLTFDDSKKSATEDSEELFFSPSFQGSSSAACYPKVQNRKKRSQHDNRNRSRNKVKCKKNVPIIESDESDTSVVLADEDGNGSVDKEEVIPSDITGKQLPENKSHKHLNKSKNSIKCEPSHNSSNPFKSFVNIDFDQKEEEVQFDMQSTNRLKQIKYLVATGLSNVDVHKLKQFCDKVGYKFSSQFSSEVTHVIVKTVSPQVRYCDRTLKYFQGIAHKCWVVSFQWIEQSMKSEIPLKEANFEITGDTVNGKHHRGPTRSRLSNTNLLTSYQIYFTGETSELPLEVLENLVKTLGGKLVTNSNCFDLKSKKTCLIISSGNQESHKLAKNVHKKKGVLLLSREWLLDSLAMYEIQSLDGYILL</sequence>
<dbReference type="GO" id="GO:0070531">
    <property type="term" value="C:BRCA1-A complex"/>
    <property type="evidence" value="ECO:0007669"/>
    <property type="project" value="TreeGrafter"/>
</dbReference>
<name>A0A7E6F5S0_9MOLL</name>
<keyword evidence="3" id="KW-0158">Chromosome</keyword>
<feature type="region of interest" description="Disordered" evidence="27">
    <location>
        <begin position="1034"/>
        <end position="1054"/>
    </location>
</feature>
<dbReference type="PROSITE" id="PS00018">
    <property type="entry name" value="EF_HAND_1"/>
    <property type="match status" value="1"/>
</dbReference>
<dbReference type="GO" id="GO:0000724">
    <property type="term" value="P:double-strand break repair via homologous recombination"/>
    <property type="evidence" value="ECO:0007669"/>
    <property type="project" value="TreeGrafter"/>
</dbReference>
<evidence type="ECO:0000259" key="28">
    <source>
        <dbReference type="PROSITE" id="PS50089"/>
    </source>
</evidence>
<feature type="compositionally biased region" description="Polar residues" evidence="27">
    <location>
        <begin position="1038"/>
        <end position="1054"/>
    </location>
</feature>
<keyword evidence="17" id="KW-0238">DNA-binding</keyword>
<protein>
    <recommendedName>
        <fullName evidence="25">RING-type E3 ubiquitin transferase BRCA1</fullName>
    </recommendedName>
</protein>
<evidence type="ECO:0000256" key="8">
    <source>
        <dbReference type="ARBA" id="ARBA00022737"/>
    </source>
</evidence>
<feature type="region of interest" description="Disordered" evidence="27">
    <location>
        <begin position="1512"/>
        <end position="1548"/>
    </location>
</feature>
<organism evidence="30 31">
    <name type="scientific">Octopus sinensis</name>
    <name type="common">East Asian common octopus</name>
    <dbReference type="NCBI Taxonomy" id="2607531"/>
    <lineage>
        <taxon>Eukaryota</taxon>
        <taxon>Metazoa</taxon>
        <taxon>Spiralia</taxon>
        <taxon>Lophotrochozoa</taxon>
        <taxon>Mollusca</taxon>
        <taxon>Cephalopoda</taxon>
        <taxon>Coleoidea</taxon>
        <taxon>Octopodiformes</taxon>
        <taxon>Octopoda</taxon>
        <taxon>Incirrata</taxon>
        <taxon>Octopodidae</taxon>
        <taxon>Octopus</taxon>
    </lineage>
</organism>
<dbReference type="SUPFAM" id="SSF57850">
    <property type="entry name" value="RING/U-box"/>
    <property type="match status" value="1"/>
</dbReference>
<dbReference type="InterPro" id="IPR018957">
    <property type="entry name" value="Znf_C3HC4_RING-type"/>
</dbReference>
<evidence type="ECO:0000256" key="21">
    <source>
        <dbReference type="ARBA" id="ARBA00023172"/>
    </source>
</evidence>
<dbReference type="GO" id="GO:0004842">
    <property type="term" value="F:ubiquitin-protein transferase activity"/>
    <property type="evidence" value="ECO:0007669"/>
    <property type="project" value="InterPro"/>
</dbReference>
<keyword evidence="22" id="KW-0234">DNA repair</keyword>
<dbReference type="Proteomes" id="UP000515154">
    <property type="component" value="Linkage group LG10"/>
</dbReference>
<evidence type="ECO:0000256" key="15">
    <source>
        <dbReference type="ARBA" id="ARBA00023015"/>
    </source>
</evidence>
<dbReference type="Pfam" id="PF00533">
    <property type="entry name" value="BRCT"/>
    <property type="match status" value="1"/>
</dbReference>
<evidence type="ECO:0000256" key="22">
    <source>
        <dbReference type="ARBA" id="ARBA00023204"/>
    </source>
</evidence>
<keyword evidence="16" id="KW-0443">Lipid metabolism</keyword>
<evidence type="ECO:0000259" key="29">
    <source>
        <dbReference type="PROSITE" id="PS50172"/>
    </source>
</evidence>
<evidence type="ECO:0000256" key="3">
    <source>
        <dbReference type="ARBA" id="ARBA00022454"/>
    </source>
</evidence>
<dbReference type="PRINTS" id="PR00493">
    <property type="entry name" value="BRSTCANCERI"/>
</dbReference>
<feature type="region of interest" description="Disordered" evidence="27">
    <location>
        <begin position="1360"/>
        <end position="1394"/>
    </location>
</feature>
<keyword evidence="30" id="KW-1185">Reference proteome</keyword>
<evidence type="ECO:0000256" key="2">
    <source>
        <dbReference type="ARBA" id="ARBA00004286"/>
    </source>
</evidence>
<dbReference type="SUPFAM" id="SSF52113">
    <property type="entry name" value="BRCT domain"/>
    <property type="match status" value="2"/>
</dbReference>
<dbReference type="Gene3D" id="3.40.50.10190">
    <property type="entry name" value="BRCT domain"/>
    <property type="match status" value="2"/>
</dbReference>
<keyword evidence="10 26" id="KW-0863">Zinc-finger</keyword>
<keyword evidence="24" id="KW-0131">Cell cycle</keyword>
<dbReference type="InterPro" id="IPR018247">
    <property type="entry name" value="EF_Hand_1_Ca_BS"/>
</dbReference>
<dbReference type="SMART" id="SM00184">
    <property type="entry name" value="RING"/>
    <property type="match status" value="1"/>
</dbReference>
<dbReference type="InterPro" id="IPR011364">
    <property type="entry name" value="BRCA1"/>
</dbReference>
<keyword evidence="20" id="KW-0804">Transcription</keyword>
<evidence type="ECO:0000256" key="9">
    <source>
        <dbReference type="ARBA" id="ARBA00022763"/>
    </source>
</evidence>
<reference evidence="31" key="1">
    <citation type="submission" date="2025-08" db="UniProtKB">
        <authorList>
            <consortium name="RefSeq"/>
        </authorList>
    </citation>
    <scope>IDENTIFICATION</scope>
</reference>
<dbReference type="FunFam" id="3.40.50.10190:FF:000006">
    <property type="entry name" value="Breast cancer type 1 susceptibility protein homolog"/>
    <property type="match status" value="1"/>
</dbReference>
<keyword evidence="21" id="KW-0233">DNA recombination</keyword>
<evidence type="ECO:0000256" key="6">
    <source>
        <dbReference type="ARBA" id="ARBA00022553"/>
    </source>
</evidence>
<keyword evidence="19" id="KW-0275">Fatty acid biosynthesis</keyword>
<feature type="compositionally biased region" description="Acidic residues" evidence="27">
    <location>
        <begin position="1367"/>
        <end position="1376"/>
    </location>
</feature>
<evidence type="ECO:0000256" key="20">
    <source>
        <dbReference type="ARBA" id="ARBA00023163"/>
    </source>
</evidence>
<dbReference type="PROSITE" id="PS50089">
    <property type="entry name" value="ZF_RING_2"/>
    <property type="match status" value="1"/>
</dbReference>
<keyword evidence="18" id="KW-0010">Activator</keyword>
<dbReference type="Pfam" id="PF16589">
    <property type="entry name" value="BRCT_2"/>
    <property type="match status" value="1"/>
</dbReference>
<dbReference type="Gene3D" id="3.30.40.10">
    <property type="entry name" value="Zinc/RING finger domain, C3HC4 (zinc finger)"/>
    <property type="match status" value="1"/>
</dbReference>
<feature type="region of interest" description="Disordered" evidence="27">
    <location>
        <begin position="431"/>
        <end position="460"/>
    </location>
</feature>
<dbReference type="GO" id="GO:0006633">
    <property type="term" value="P:fatty acid biosynthetic process"/>
    <property type="evidence" value="ECO:0007669"/>
    <property type="project" value="UniProtKB-KW"/>
</dbReference>
<keyword evidence="7" id="KW-0479">Metal-binding</keyword>
<dbReference type="InterPro" id="IPR017907">
    <property type="entry name" value="Znf_RING_CS"/>
</dbReference>
<dbReference type="GO" id="GO:0031436">
    <property type="term" value="C:BRCA1-BARD1 complex"/>
    <property type="evidence" value="ECO:0007669"/>
    <property type="project" value="TreeGrafter"/>
</dbReference>
<dbReference type="PROSITE" id="PS50172">
    <property type="entry name" value="BRCT"/>
    <property type="match status" value="2"/>
</dbReference>
<dbReference type="GO" id="GO:0005694">
    <property type="term" value="C:chromosome"/>
    <property type="evidence" value="ECO:0007669"/>
    <property type="project" value="UniProtKB-SubCell"/>
</dbReference>
<keyword evidence="12" id="KW-0862">Zinc</keyword>
<dbReference type="RefSeq" id="XP_036362302.1">
    <property type="nucleotide sequence ID" value="XM_036506409.1"/>
</dbReference>
<dbReference type="InterPro" id="IPR036420">
    <property type="entry name" value="BRCT_dom_sf"/>
</dbReference>
<keyword evidence="15" id="KW-0805">Transcription regulation</keyword>
<evidence type="ECO:0000256" key="14">
    <source>
        <dbReference type="ARBA" id="ARBA00022990"/>
    </source>
</evidence>
<comment type="subcellular location">
    <subcellularLocation>
        <location evidence="2">Chromosome</location>
    </subcellularLocation>
    <subcellularLocation>
        <location evidence="1">Nucleus</location>
    </subcellularLocation>
</comment>
<evidence type="ECO:0000256" key="19">
    <source>
        <dbReference type="ARBA" id="ARBA00023160"/>
    </source>
</evidence>
<dbReference type="InterPro" id="IPR031099">
    <property type="entry name" value="BRCA1-associated"/>
</dbReference>
<keyword evidence="9" id="KW-0227">DNA damage</keyword>
<keyword evidence="8" id="KW-0677">Repeat</keyword>
<dbReference type="PANTHER" id="PTHR13763">
    <property type="entry name" value="BREAST CANCER TYPE 1 SUSCEPTIBILITY PROTEIN BRCA1"/>
    <property type="match status" value="1"/>
</dbReference>
<keyword evidence="4" id="KW-1017">Isopeptide bond</keyword>
<evidence type="ECO:0000256" key="18">
    <source>
        <dbReference type="ARBA" id="ARBA00023159"/>
    </source>
</evidence>
<dbReference type="Pfam" id="PF00097">
    <property type="entry name" value="zf-C3HC4"/>
    <property type="match status" value="1"/>
</dbReference>
<keyword evidence="13" id="KW-0832">Ubl conjugation</keyword>
<evidence type="ECO:0000313" key="30">
    <source>
        <dbReference type="Proteomes" id="UP000515154"/>
    </source>
</evidence>
<feature type="compositionally biased region" description="Polar residues" evidence="27">
    <location>
        <begin position="1310"/>
        <end position="1325"/>
    </location>
</feature>
<evidence type="ECO:0000256" key="1">
    <source>
        <dbReference type="ARBA" id="ARBA00004123"/>
    </source>
</evidence>
<keyword evidence="11" id="KW-0276">Fatty acid metabolism</keyword>
<evidence type="ECO:0000256" key="4">
    <source>
        <dbReference type="ARBA" id="ARBA00022499"/>
    </source>
</evidence>
<evidence type="ECO:0000256" key="10">
    <source>
        <dbReference type="ARBA" id="ARBA00022771"/>
    </source>
</evidence>